<proteinExistence type="predicted"/>
<dbReference type="InterPro" id="IPR003765">
    <property type="entry name" value="NO3_reductase_chaperone_NarJ"/>
</dbReference>
<dbReference type="GO" id="GO:0051131">
    <property type="term" value="P:chaperone-mediated protein complex assembly"/>
    <property type="evidence" value="ECO:0007669"/>
    <property type="project" value="InterPro"/>
</dbReference>
<reference evidence="3" key="1">
    <citation type="journal article" date="2006" name="DNA Seq.">
        <title>Tandem and single genes of three membrane-bound nitrate transporters in the nar gene cluster of the moderately halophilic denitrifier, Halomonas halodenitrificans.</title>
        <authorList>
            <person name="Sakurai N."/>
            <person name="Asada A."/>
            <person name="Mano S."/>
            <person name="Kataoka K."/>
            <person name="Sakurai T."/>
        </authorList>
    </citation>
    <scope>NUCLEOTIDE SEQUENCE</scope>
    <source>
        <strain evidence="3">IFO 14912</strain>
    </source>
</reference>
<dbReference type="InterPro" id="IPR020945">
    <property type="entry name" value="DMSO/NO3_reduct_chaperone"/>
</dbReference>
<dbReference type="GO" id="GO:0042128">
    <property type="term" value="P:nitrate assimilation"/>
    <property type="evidence" value="ECO:0007669"/>
    <property type="project" value="UniProtKB-KW"/>
</dbReference>
<feature type="compositionally biased region" description="Basic and acidic residues" evidence="2">
    <location>
        <begin position="228"/>
        <end position="239"/>
    </location>
</feature>
<dbReference type="EMBL" id="AB076402">
    <property type="protein sequence ID" value="BAE97395.1"/>
    <property type="molecule type" value="Genomic_DNA"/>
</dbReference>
<protein>
    <submittedName>
        <fullName evidence="3">Protein for nitrate reductase assembly</fullName>
    </submittedName>
</protein>
<evidence type="ECO:0000256" key="2">
    <source>
        <dbReference type="SAM" id="MobiDB-lite"/>
    </source>
</evidence>
<dbReference type="SUPFAM" id="SSF89155">
    <property type="entry name" value="TorD-like"/>
    <property type="match status" value="1"/>
</dbReference>
<accession>Q14V04</accession>
<dbReference type="Pfam" id="PF02613">
    <property type="entry name" value="Nitrate_red_del"/>
    <property type="match status" value="1"/>
</dbReference>
<dbReference type="NCBIfam" id="TIGR00684">
    <property type="entry name" value="narJ"/>
    <property type="match status" value="1"/>
</dbReference>
<dbReference type="Gene3D" id="1.10.3480.10">
    <property type="entry name" value="TorD-like"/>
    <property type="match status" value="1"/>
</dbReference>
<feature type="region of interest" description="Disordered" evidence="2">
    <location>
        <begin position="227"/>
        <end position="263"/>
    </location>
</feature>
<dbReference type="PANTHER" id="PTHR43680">
    <property type="entry name" value="NITRATE REDUCTASE MOLYBDENUM COFACTOR ASSEMBLY CHAPERONE"/>
    <property type="match status" value="1"/>
</dbReference>
<evidence type="ECO:0000256" key="1">
    <source>
        <dbReference type="ARBA" id="ARBA00023063"/>
    </source>
</evidence>
<dbReference type="PANTHER" id="PTHR43680:SF2">
    <property type="entry name" value="NITRATE REDUCTASE MOLYBDENUM COFACTOR ASSEMBLY CHAPERONE NARJ"/>
    <property type="match status" value="1"/>
</dbReference>
<dbReference type="GO" id="GO:0016530">
    <property type="term" value="F:metallochaperone activity"/>
    <property type="evidence" value="ECO:0007669"/>
    <property type="project" value="TreeGrafter"/>
</dbReference>
<organism evidence="3">
    <name type="scientific">Halomonas halodenitrificans</name>
    <name type="common">Paracoccus halodenitrificans</name>
    <dbReference type="NCBI Taxonomy" id="28252"/>
    <lineage>
        <taxon>Bacteria</taxon>
        <taxon>Pseudomonadati</taxon>
        <taxon>Pseudomonadota</taxon>
        <taxon>Gammaproteobacteria</taxon>
        <taxon>Oceanospirillales</taxon>
        <taxon>Halomonadaceae</taxon>
        <taxon>Halomonas</taxon>
    </lineage>
</organism>
<dbReference type="GO" id="GO:0051082">
    <property type="term" value="F:unfolded protein binding"/>
    <property type="evidence" value="ECO:0007669"/>
    <property type="project" value="InterPro"/>
</dbReference>
<sequence length="263" mass="29391">MAEAVQQREPVDDMLSLRVLARLLDYPTEELQAAAPEMIEILDAERRLSAARRTALMDWCQRLMDADIMDLQAEYVALFDRGRNTSLLLFEHVHGESRDRGQAMVDLMNEYSAAGFELDAHELPDYLPLFLEYLSTRSEAEIGRWLGEIRHILALLTARLEEREADQALVPLALLALIGADDDVAAHRQAAQEEAPDYTAEALDEVWEEEAVRFTANSDEDCALQSAEGRRLAERKKTVPSDPVRILPGSAASSAADRGATDR</sequence>
<name>Q14V04_HALHD</name>
<dbReference type="AlphaFoldDB" id="Q14V04"/>
<gene>
    <name evidence="3" type="primary">narJ</name>
</gene>
<dbReference type="InterPro" id="IPR036411">
    <property type="entry name" value="TorD-like_sf"/>
</dbReference>
<keyword evidence="1" id="KW-0534">Nitrate assimilation</keyword>
<evidence type="ECO:0000313" key="3">
    <source>
        <dbReference type="EMBL" id="BAE97395.1"/>
    </source>
</evidence>